<keyword evidence="2" id="KW-1015">Disulfide bond</keyword>
<dbReference type="Bgee" id="ENSOANG00000036476">
    <property type="expression patterns" value="Expressed in liver and 3 other cell types or tissues"/>
</dbReference>
<dbReference type="InterPro" id="IPR016186">
    <property type="entry name" value="C-type_lectin-like/link_sf"/>
</dbReference>
<keyword evidence="4" id="KW-0812">Transmembrane</keyword>
<accession>A0A6I8NRT1</accession>
<dbReference type="InParanoid" id="A0A6I8NRT1"/>
<feature type="domain" description="C-type lectin" evidence="5">
    <location>
        <begin position="126"/>
        <end position="206"/>
    </location>
</feature>
<keyword evidence="4" id="KW-1133">Transmembrane helix</keyword>
<sequence length="272" mass="31175">MEREGIAIMDKEISSEGAQNRPTPAMRTALRKNITISSSPQKNSEQGHRSRCSCCYIVTIILLGIAVLALLGTVLYLILKRHESSCEENMVLKVENSTRLVTLKEDLCPEQNGTVCELCPPGWRLSNSKCYYFSGEKQSWEASARNCANRKSRLLVLEDEAEAVRVQEMRPRDEYFWIGYKYNTTQGQWMWLDDPGFSRYRWAPLPVQEIPLTQSMQKNMHSEHYSNEISNFHLHIQVPVQLDPDLPTSACSLGCLWIEGRARKDQQEASWA</sequence>
<dbReference type="InterPro" id="IPR016187">
    <property type="entry name" value="CTDL_fold"/>
</dbReference>
<dbReference type="InterPro" id="IPR001304">
    <property type="entry name" value="C-type_lectin-like"/>
</dbReference>
<dbReference type="PROSITE" id="PS50041">
    <property type="entry name" value="C_TYPE_LECTIN_2"/>
    <property type="match status" value="1"/>
</dbReference>
<feature type="region of interest" description="Disordered" evidence="3">
    <location>
        <begin position="1"/>
        <end position="25"/>
    </location>
</feature>
<feature type="transmembrane region" description="Helical" evidence="4">
    <location>
        <begin position="54"/>
        <end position="79"/>
    </location>
</feature>
<evidence type="ECO:0000256" key="2">
    <source>
        <dbReference type="ARBA" id="ARBA00023157"/>
    </source>
</evidence>
<feature type="compositionally biased region" description="Basic and acidic residues" evidence="3">
    <location>
        <begin position="1"/>
        <end position="14"/>
    </location>
</feature>
<gene>
    <name evidence="6" type="primary">LOC103167621</name>
</gene>
<keyword evidence="7" id="KW-1185">Reference proteome</keyword>
<reference evidence="6" key="2">
    <citation type="submission" date="2025-08" db="UniProtKB">
        <authorList>
            <consortium name="Ensembl"/>
        </authorList>
    </citation>
    <scope>IDENTIFICATION</scope>
    <source>
        <strain evidence="6">Glennie</strain>
    </source>
</reference>
<dbReference type="Proteomes" id="UP000002279">
    <property type="component" value="Chromosome 17"/>
</dbReference>
<dbReference type="SMART" id="SM00034">
    <property type="entry name" value="CLECT"/>
    <property type="match status" value="1"/>
</dbReference>
<dbReference type="PANTHER" id="PTHR46746">
    <property type="entry name" value="KILLER CELL LECTIN-LIKE RECEPTOR SUBFAMILY F MEMBER 2"/>
    <property type="match status" value="1"/>
</dbReference>
<protein>
    <recommendedName>
        <fullName evidence="5">C-type lectin domain-containing protein</fullName>
    </recommendedName>
</protein>
<reference evidence="6" key="3">
    <citation type="submission" date="2025-09" db="UniProtKB">
        <authorList>
            <consortium name="Ensembl"/>
        </authorList>
    </citation>
    <scope>IDENTIFICATION</scope>
    <source>
        <strain evidence="6">Glennie</strain>
    </source>
</reference>
<dbReference type="InterPro" id="IPR051379">
    <property type="entry name" value="C-type_Lectin_Receptor_IMM"/>
</dbReference>
<name>A0A6I8NRT1_ORNAN</name>
<evidence type="ECO:0000256" key="4">
    <source>
        <dbReference type="SAM" id="Phobius"/>
    </source>
</evidence>
<keyword evidence="1" id="KW-0430">Lectin</keyword>
<proteinExistence type="predicted"/>
<dbReference type="GeneTree" id="ENSGT00940000161161"/>
<dbReference type="Gene3D" id="3.10.100.10">
    <property type="entry name" value="Mannose-Binding Protein A, subunit A"/>
    <property type="match status" value="1"/>
</dbReference>
<evidence type="ECO:0000256" key="3">
    <source>
        <dbReference type="SAM" id="MobiDB-lite"/>
    </source>
</evidence>
<dbReference type="SUPFAM" id="SSF56436">
    <property type="entry name" value="C-type lectin-like"/>
    <property type="match status" value="1"/>
</dbReference>
<dbReference type="Pfam" id="PF00059">
    <property type="entry name" value="Lectin_C"/>
    <property type="match status" value="1"/>
</dbReference>
<dbReference type="GO" id="GO:0030246">
    <property type="term" value="F:carbohydrate binding"/>
    <property type="evidence" value="ECO:0007669"/>
    <property type="project" value="UniProtKB-KW"/>
</dbReference>
<dbReference type="PANTHER" id="PTHR46746:SF9">
    <property type="entry name" value="CD209 ANTIGEN-LIKE PROTEIN C-LIKE"/>
    <property type="match status" value="1"/>
</dbReference>
<evidence type="ECO:0000256" key="1">
    <source>
        <dbReference type="ARBA" id="ARBA00022734"/>
    </source>
</evidence>
<evidence type="ECO:0000259" key="5">
    <source>
        <dbReference type="PROSITE" id="PS50041"/>
    </source>
</evidence>
<reference evidence="6 7" key="1">
    <citation type="journal article" date="2008" name="Nature">
        <title>Genome analysis of the platypus reveals unique signatures of evolution.</title>
        <authorList>
            <person name="Warren W.C."/>
            <person name="Hillier L.W."/>
            <person name="Marshall Graves J.A."/>
            <person name="Birney E."/>
            <person name="Ponting C.P."/>
            <person name="Grutzner F."/>
            <person name="Belov K."/>
            <person name="Miller W."/>
            <person name="Clarke L."/>
            <person name="Chinwalla A.T."/>
            <person name="Yang S.P."/>
            <person name="Heger A."/>
            <person name="Locke D.P."/>
            <person name="Miethke P."/>
            <person name="Waters P.D."/>
            <person name="Veyrunes F."/>
            <person name="Fulton L."/>
            <person name="Fulton B."/>
            <person name="Graves T."/>
            <person name="Wallis J."/>
            <person name="Puente X.S."/>
            <person name="Lopez-Otin C."/>
            <person name="Ordonez G.R."/>
            <person name="Eichler E.E."/>
            <person name="Chen L."/>
            <person name="Cheng Z."/>
            <person name="Deakin J.E."/>
            <person name="Alsop A."/>
            <person name="Thompson K."/>
            <person name="Kirby P."/>
            <person name="Papenfuss A.T."/>
            <person name="Wakefield M.J."/>
            <person name="Olender T."/>
            <person name="Lancet D."/>
            <person name="Huttley G.A."/>
            <person name="Smit A.F."/>
            <person name="Pask A."/>
            <person name="Temple-Smith P."/>
            <person name="Batzer M.A."/>
            <person name="Walker J.A."/>
            <person name="Konkel M.K."/>
            <person name="Harris R.S."/>
            <person name="Whittington C.M."/>
            <person name="Wong E.S."/>
            <person name="Gemmell N.J."/>
            <person name="Buschiazzo E."/>
            <person name="Vargas Jentzsch I.M."/>
            <person name="Merkel A."/>
            <person name="Schmitz J."/>
            <person name="Zemann A."/>
            <person name="Churakov G."/>
            <person name="Kriegs J.O."/>
            <person name="Brosius J."/>
            <person name="Murchison E.P."/>
            <person name="Sachidanandam R."/>
            <person name="Smith C."/>
            <person name="Hannon G.J."/>
            <person name="Tsend-Ayush E."/>
            <person name="McMillan D."/>
            <person name="Attenborough R."/>
            <person name="Rens W."/>
            <person name="Ferguson-Smith M."/>
            <person name="Lefevre C.M."/>
            <person name="Sharp J.A."/>
            <person name="Nicholas K.R."/>
            <person name="Ray D.A."/>
            <person name="Kube M."/>
            <person name="Reinhardt R."/>
            <person name="Pringle T.H."/>
            <person name="Taylor J."/>
            <person name="Jones R.C."/>
            <person name="Nixon B."/>
            <person name="Dacheux J.L."/>
            <person name="Niwa H."/>
            <person name="Sekita Y."/>
            <person name="Huang X."/>
            <person name="Stark A."/>
            <person name="Kheradpour P."/>
            <person name="Kellis M."/>
            <person name="Flicek P."/>
            <person name="Chen Y."/>
            <person name="Webber C."/>
            <person name="Hardison R."/>
            <person name="Nelson J."/>
            <person name="Hallsworth-Pepin K."/>
            <person name="Delehaunty K."/>
            <person name="Markovic C."/>
            <person name="Minx P."/>
            <person name="Feng Y."/>
            <person name="Kremitzki C."/>
            <person name="Mitreva M."/>
            <person name="Glasscock J."/>
            <person name="Wylie T."/>
            <person name="Wohldmann P."/>
            <person name="Thiru P."/>
            <person name="Nhan M.N."/>
            <person name="Pohl C.S."/>
            <person name="Smith S.M."/>
            <person name="Hou S."/>
            <person name="Nefedov M."/>
            <person name="de Jong P.J."/>
            <person name="Renfree M.B."/>
            <person name="Mardis E.R."/>
            <person name="Wilson R.K."/>
        </authorList>
    </citation>
    <scope>NUCLEOTIDE SEQUENCE [LARGE SCALE GENOMIC DNA]</scope>
    <source>
        <strain evidence="6 7">Glennie</strain>
    </source>
</reference>
<keyword evidence="4" id="KW-0472">Membrane</keyword>
<dbReference type="OMA" id="QNGTVCE"/>
<organism evidence="6 7">
    <name type="scientific">Ornithorhynchus anatinus</name>
    <name type="common">Duckbill platypus</name>
    <dbReference type="NCBI Taxonomy" id="9258"/>
    <lineage>
        <taxon>Eukaryota</taxon>
        <taxon>Metazoa</taxon>
        <taxon>Chordata</taxon>
        <taxon>Craniata</taxon>
        <taxon>Vertebrata</taxon>
        <taxon>Euteleostomi</taxon>
        <taxon>Mammalia</taxon>
        <taxon>Monotremata</taxon>
        <taxon>Ornithorhynchidae</taxon>
        <taxon>Ornithorhynchus</taxon>
    </lineage>
</organism>
<evidence type="ECO:0000313" key="6">
    <source>
        <dbReference type="Ensembl" id="ENSOANP00000043661.1"/>
    </source>
</evidence>
<dbReference type="Ensembl" id="ENSOANT00000072501.1">
    <property type="protein sequence ID" value="ENSOANP00000043661.1"/>
    <property type="gene ID" value="ENSOANG00000036476.1"/>
</dbReference>
<evidence type="ECO:0000313" key="7">
    <source>
        <dbReference type="Proteomes" id="UP000002279"/>
    </source>
</evidence>
<dbReference type="AlphaFoldDB" id="A0A6I8NRT1"/>